<name>A0ABQ6N952_9STRA</name>
<dbReference type="Proteomes" id="UP001165060">
    <property type="component" value="Unassembled WGS sequence"/>
</dbReference>
<evidence type="ECO:0000256" key="2">
    <source>
        <dbReference type="SAM" id="MobiDB-lite"/>
    </source>
</evidence>
<accession>A0ABQ6N952</accession>
<organism evidence="3 4">
    <name type="scientific">Tetraparma gracilis</name>
    <dbReference type="NCBI Taxonomy" id="2962635"/>
    <lineage>
        <taxon>Eukaryota</taxon>
        <taxon>Sar</taxon>
        <taxon>Stramenopiles</taxon>
        <taxon>Ochrophyta</taxon>
        <taxon>Bolidophyceae</taxon>
        <taxon>Parmales</taxon>
        <taxon>Triparmaceae</taxon>
        <taxon>Tetraparma</taxon>
    </lineage>
</organism>
<keyword evidence="4" id="KW-1185">Reference proteome</keyword>
<proteinExistence type="predicted"/>
<sequence>MVVVYSVEPDEAYQERVGKEEQFDSDSEGELVTDKSLGKRSKMVSHREYEQVKSDFSKVLKELESERLQKQQLEEKLKQREKEVAMLTPKIKEKKDEQRKEKKKVDEELGAMLALMGR</sequence>
<evidence type="ECO:0000313" key="3">
    <source>
        <dbReference type="EMBL" id="GMI49864.1"/>
    </source>
</evidence>
<comment type="caution">
    <text evidence="3">The sequence shown here is derived from an EMBL/GenBank/DDBJ whole genome shotgun (WGS) entry which is preliminary data.</text>
</comment>
<dbReference type="SUPFAM" id="SSF58018">
    <property type="entry name" value="Coiled-coil dimerization domain from cortexillin I"/>
    <property type="match status" value="1"/>
</dbReference>
<evidence type="ECO:0000256" key="1">
    <source>
        <dbReference type="SAM" id="Coils"/>
    </source>
</evidence>
<gene>
    <name evidence="3" type="ORF">TeGR_g10651</name>
</gene>
<dbReference type="EMBL" id="BRYB01006854">
    <property type="protein sequence ID" value="GMI49864.1"/>
    <property type="molecule type" value="Genomic_DNA"/>
</dbReference>
<evidence type="ECO:0000313" key="4">
    <source>
        <dbReference type="Proteomes" id="UP001165060"/>
    </source>
</evidence>
<protein>
    <submittedName>
        <fullName evidence="3">Uncharacterized protein</fullName>
    </submittedName>
</protein>
<feature type="region of interest" description="Disordered" evidence="2">
    <location>
        <begin position="15"/>
        <end position="40"/>
    </location>
</feature>
<reference evidence="3 4" key="1">
    <citation type="journal article" date="2023" name="Commun. Biol.">
        <title>Genome analysis of Parmales, the sister group of diatoms, reveals the evolutionary specialization of diatoms from phago-mixotrophs to photoautotrophs.</title>
        <authorList>
            <person name="Ban H."/>
            <person name="Sato S."/>
            <person name="Yoshikawa S."/>
            <person name="Yamada K."/>
            <person name="Nakamura Y."/>
            <person name="Ichinomiya M."/>
            <person name="Sato N."/>
            <person name="Blanc-Mathieu R."/>
            <person name="Endo H."/>
            <person name="Kuwata A."/>
            <person name="Ogata H."/>
        </authorList>
    </citation>
    <scope>NUCLEOTIDE SEQUENCE [LARGE SCALE GENOMIC DNA]</scope>
</reference>
<keyword evidence="1" id="KW-0175">Coiled coil</keyword>
<feature type="coiled-coil region" evidence="1">
    <location>
        <begin position="46"/>
        <end position="83"/>
    </location>
</feature>